<gene>
    <name evidence="2" type="ORF">Tci_015243</name>
</gene>
<keyword evidence="1" id="KW-0472">Membrane</keyword>
<dbReference type="AlphaFoldDB" id="A0A6L2K5C5"/>
<evidence type="ECO:0008006" key="3">
    <source>
        <dbReference type="Google" id="ProtNLM"/>
    </source>
</evidence>
<name>A0A6L2K5C5_TANCI</name>
<dbReference type="InterPro" id="IPR021109">
    <property type="entry name" value="Peptidase_aspartic_dom_sf"/>
</dbReference>
<feature type="transmembrane region" description="Helical" evidence="1">
    <location>
        <begin position="396"/>
        <end position="417"/>
    </location>
</feature>
<proteinExistence type="predicted"/>
<dbReference type="EMBL" id="BKCJ010001685">
    <property type="protein sequence ID" value="GEU43265.1"/>
    <property type="molecule type" value="Genomic_DNA"/>
</dbReference>
<protein>
    <recommendedName>
        <fullName evidence="3">Reverse transcriptase domain-containing protein</fullName>
    </recommendedName>
</protein>
<dbReference type="PANTHER" id="PTHR33067">
    <property type="entry name" value="RNA-DIRECTED DNA POLYMERASE-RELATED"/>
    <property type="match status" value="1"/>
</dbReference>
<comment type="caution">
    <text evidence="2">The sequence shown here is derived from an EMBL/GenBank/DDBJ whole genome shotgun (WGS) entry which is preliminary data.</text>
</comment>
<evidence type="ECO:0000256" key="1">
    <source>
        <dbReference type="SAM" id="Phobius"/>
    </source>
</evidence>
<dbReference type="Gene3D" id="2.40.70.10">
    <property type="entry name" value="Acid Proteases"/>
    <property type="match status" value="1"/>
</dbReference>
<sequence>MTRSSTNKLFTPYKEPEQEFRSSRRHFKILSLDELRLHDFNLLSEQEYSEEEIAKTMAETMKQYISKTRADYGSRSAIPSKTVADAKIAIQEMAGYSQKWHNETSKSRSTKTSYVLAAIQSQLNNLGREIKKNRTLMYETRQMTILFPSRLNGYYCEEKKGSYGPQFLEAYSKASQSIPQKEKDTGSFTLPCFINNVCFNNTLVDLGASVNRTMKYPKGIAKNVLVKIGKFVFPVDFILDMPKNIKVPLILGRPFLSMAHVKIDVYKIKITLRVGEEKIVFISVKPASSLIKRVYMLSLRERMKLDLEARLVGETLVLNRSLDHFCKDYIELNDLNKPFELRRNQGNNLMPTIKEGEVIEEFRTRDEDLDTRIDDYPSYCDYDKKIYIDCAHNLKFSSMIGFKFTHANFFLLLYVNVMSKKFYNFIMKDKMMYKGDNVVGALINVPIFVGNFSVVTDFAVLEYIDAYRDKRMGDVIIGELFLREVRIKTRRFEGLVTIYNGNNEVTYQMVRLHLRFKRHTNEQ</sequence>
<keyword evidence="1" id="KW-1133">Transmembrane helix</keyword>
<keyword evidence="1" id="KW-0812">Transmembrane</keyword>
<accession>A0A6L2K5C5</accession>
<evidence type="ECO:0000313" key="2">
    <source>
        <dbReference type="EMBL" id="GEU43265.1"/>
    </source>
</evidence>
<dbReference type="PANTHER" id="PTHR33067:SF31">
    <property type="entry name" value="RNA-DIRECTED DNA POLYMERASE"/>
    <property type="match status" value="1"/>
</dbReference>
<organism evidence="2">
    <name type="scientific">Tanacetum cinerariifolium</name>
    <name type="common">Dalmatian daisy</name>
    <name type="synonym">Chrysanthemum cinerariifolium</name>
    <dbReference type="NCBI Taxonomy" id="118510"/>
    <lineage>
        <taxon>Eukaryota</taxon>
        <taxon>Viridiplantae</taxon>
        <taxon>Streptophyta</taxon>
        <taxon>Embryophyta</taxon>
        <taxon>Tracheophyta</taxon>
        <taxon>Spermatophyta</taxon>
        <taxon>Magnoliopsida</taxon>
        <taxon>eudicotyledons</taxon>
        <taxon>Gunneridae</taxon>
        <taxon>Pentapetalae</taxon>
        <taxon>asterids</taxon>
        <taxon>campanulids</taxon>
        <taxon>Asterales</taxon>
        <taxon>Asteraceae</taxon>
        <taxon>Asteroideae</taxon>
        <taxon>Anthemideae</taxon>
        <taxon>Anthemidinae</taxon>
        <taxon>Tanacetum</taxon>
    </lineage>
</organism>
<reference evidence="2" key="1">
    <citation type="journal article" date="2019" name="Sci. Rep.">
        <title>Draft genome of Tanacetum cinerariifolium, the natural source of mosquito coil.</title>
        <authorList>
            <person name="Yamashiro T."/>
            <person name="Shiraishi A."/>
            <person name="Satake H."/>
            <person name="Nakayama K."/>
        </authorList>
    </citation>
    <scope>NUCLEOTIDE SEQUENCE</scope>
</reference>
<feature type="transmembrane region" description="Helical" evidence="1">
    <location>
        <begin position="438"/>
        <end position="461"/>
    </location>
</feature>